<sequence length="420" mass="44416">MRGRRSTLLEGRRIVVGVSGSIAAVEVPRLLRELLRHGATVDCVLSPEALRLVSREAVHFALGHPPVTELTGAVEHIRLLGPGPGQADLLLLAPATANTLGKIAHGIDDTPVTTCAAVALGNGLPVLVAPAMHQDMGRNPFVEENIHRLQAQGVSFIPPVREEGEEKIPAPEVVAAHVLHRMARGPWAGRSVVVVGGASVAPVDSVRYLGNASSGRMALELSTQAFFRGATVATWLGDAKVPIPSFLPTVRRFRTLTDLRELVTTYAEELRSASAVFVPAALSDYAAETQPGKISSEETPSLTLRLHREEKLLPRLRSAAPPPTLLVGFKLEPGGRAEPLTTRARGALERYGLDAVVANGLEAVGGEGTVVTLVRAEGRPHRYQGTKGLVAGKLLDDLARDLLPPVSGGAPGRSPGSRSR</sequence>
<reference evidence="5" key="1">
    <citation type="submission" date="2013-08" db="EMBL/GenBank/DDBJ databases">
        <authorList>
            <person name="Mendez C."/>
            <person name="Richter M."/>
            <person name="Ferrer M."/>
            <person name="Sanchez J."/>
        </authorList>
    </citation>
    <scope>NUCLEOTIDE SEQUENCE</scope>
</reference>
<dbReference type="Pfam" id="PF02441">
    <property type="entry name" value="Flavoprotein"/>
    <property type="match status" value="1"/>
</dbReference>
<dbReference type="InterPro" id="IPR003382">
    <property type="entry name" value="Flavoprotein"/>
</dbReference>
<accession>T1D815</accession>
<evidence type="ECO:0000313" key="5">
    <source>
        <dbReference type="EMBL" id="EQD78390.1"/>
    </source>
</evidence>
<dbReference type="Gene3D" id="3.40.50.10300">
    <property type="entry name" value="CoaB-like"/>
    <property type="match status" value="1"/>
</dbReference>
<dbReference type="PANTHER" id="PTHR14359:SF6">
    <property type="entry name" value="PHOSPHOPANTOTHENOYLCYSTEINE DECARBOXYLASE"/>
    <property type="match status" value="1"/>
</dbReference>
<dbReference type="EMBL" id="AUZY01000552">
    <property type="protein sequence ID" value="EQD78390.1"/>
    <property type="molecule type" value="Genomic_DNA"/>
</dbReference>
<dbReference type="GO" id="GO:0010181">
    <property type="term" value="F:FMN binding"/>
    <property type="evidence" value="ECO:0007669"/>
    <property type="project" value="InterPro"/>
</dbReference>
<gene>
    <name evidence="5" type="ORF">B1B_00748</name>
</gene>
<protein>
    <submittedName>
        <fullName evidence="5">Bifunctional phosphopantothenoylcysteine decarboxylase/phosphopantothenate--cysteine ligase</fullName>
        <ecNumber evidence="5">6.3.2.5</ecNumber>
    </submittedName>
</protein>
<dbReference type="GO" id="GO:0015941">
    <property type="term" value="P:pantothenate catabolic process"/>
    <property type="evidence" value="ECO:0007669"/>
    <property type="project" value="InterPro"/>
</dbReference>
<feature type="domain" description="DNA/pantothenate metabolism flavoprotein C-terminal" evidence="4">
    <location>
        <begin position="187"/>
        <end position="399"/>
    </location>
</feature>
<dbReference type="Pfam" id="PF04127">
    <property type="entry name" value="DFP"/>
    <property type="match status" value="1"/>
</dbReference>
<comment type="caution">
    <text evidence="5">The sequence shown here is derived from an EMBL/GenBank/DDBJ whole genome shotgun (WGS) entry which is preliminary data.</text>
</comment>
<dbReference type="GO" id="GO:0071513">
    <property type="term" value="C:phosphopantothenoylcysteine decarboxylase complex"/>
    <property type="evidence" value="ECO:0007669"/>
    <property type="project" value="TreeGrafter"/>
</dbReference>
<dbReference type="PANTHER" id="PTHR14359">
    <property type="entry name" value="HOMO-OLIGOMERIC FLAVIN CONTAINING CYS DECARBOXYLASE FAMILY"/>
    <property type="match status" value="1"/>
</dbReference>
<dbReference type="NCBIfam" id="TIGR00521">
    <property type="entry name" value="coaBC_dfp"/>
    <property type="match status" value="1"/>
</dbReference>
<dbReference type="SUPFAM" id="SSF52507">
    <property type="entry name" value="Homo-oligomeric flavin-containing Cys decarboxylases, HFCD"/>
    <property type="match status" value="1"/>
</dbReference>
<reference evidence="5" key="2">
    <citation type="journal article" date="2014" name="ISME J.">
        <title>Microbial stratification in low pH oxic and suboxic macroscopic growths along an acid mine drainage.</title>
        <authorList>
            <person name="Mendez-Garcia C."/>
            <person name="Mesa V."/>
            <person name="Sprenger R.R."/>
            <person name="Richter M."/>
            <person name="Diez M.S."/>
            <person name="Solano J."/>
            <person name="Bargiela R."/>
            <person name="Golyshina O.V."/>
            <person name="Manteca A."/>
            <person name="Ramos J.L."/>
            <person name="Gallego J.R."/>
            <person name="Llorente I."/>
            <person name="Martins Dos Santos V.A."/>
            <person name="Jensen O.N."/>
            <person name="Pelaez A.I."/>
            <person name="Sanchez J."/>
            <person name="Ferrer M."/>
        </authorList>
    </citation>
    <scope>NUCLEOTIDE SEQUENCE</scope>
</reference>
<dbReference type="InterPro" id="IPR005252">
    <property type="entry name" value="CoaBC"/>
</dbReference>
<dbReference type="GO" id="GO:0015937">
    <property type="term" value="P:coenzyme A biosynthetic process"/>
    <property type="evidence" value="ECO:0007669"/>
    <property type="project" value="InterPro"/>
</dbReference>
<dbReference type="InterPro" id="IPR007085">
    <property type="entry name" value="DNA/pantothenate-metab_flavo_C"/>
</dbReference>
<proteinExistence type="predicted"/>
<name>T1D815_9ZZZZ</name>
<feature type="domain" description="Flavoprotein" evidence="3">
    <location>
        <begin position="13"/>
        <end position="153"/>
    </location>
</feature>
<dbReference type="InterPro" id="IPR035929">
    <property type="entry name" value="CoaB-like_sf"/>
</dbReference>
<dbReference type="EC" id="6.3.2.5" evidence="5"/>
<evidence type="ECO:0000259" key="4">
    <source>
        <dbReference type="Pfam" id="PF04127"/>
    </source>
</evidence>
<evidence type="ECO:0000256" key="2">
    <source>
        <dbReference type="ARBA" id="ARBA00023239"/>
    </source>
</evidence>
<keyword evidence="5" id="KW-0436">Ligase</keyword>
<dbReference type="GO" id="GO:0004633">
    <property type="term" value="F:phosphopantothenoylcysteine decarboxylase activity"/>
    <property type="evidence" value="ECO:0007669"/>
    <property type="project" value="InterPro"/>
</dbReference>
<evidence type="ECO:0000256" key="1">
    <source>
        <dbReference type="ARBA" id="ARBA00022793"/>
    </source>
</evidence>
<dbReference type="SUPFAM" id="SSF102645">
    <property type="entry name" value="CoaB-like"/>
    <property type="match status" value="1"/>
</dbReference>
<dbReference type="GO" id="GO:0004632">
    <property type="term" value="F:phosphopantothenate--cysteine ligase activity"/>
    <property type="evidence" value="ECO:0007669"/>
    <property type="project" value="UniProtKB-EC"/>
</dbReference>
<evidence type="ECO:0000259" key="3">
    <source>
        <dbReference type="Pfam" id="PF02441"/>
    </source>
</evidence>
<keyword evidence="2" id="KW-0456">Lyase</keyword>
<dbReference type="AlphaFoldDB" id="T1D815"/>
<dbReference type="InterPro" id="IPR036551">
    <property type="entry name" value="Flavin_trans-like"/>
</dbReference>
<dbReference type="Gene3D" id="3.40.50.1950">
    <property type="entry name" value="Flavin prenyltransferase-like"/>
    <property type="match status" value="1"/>
</dbReference>
<keyword evidence="1" id="KW-0210">Decarboxylase</keyword>
<organism evidence="5">
    <name type="scientific">mine drainage metagenome</name>
    <dbReference type="NCBI Taxonomy" id="410659"/>
    <lineage>
        <taxon>unclassified sequences</taxon>
        <taxon>metagenomes</taxon>
        <taxon>ecological metagenomes</taxon>
    </lineage>
</organism>